<evidence type="ECO:0000313" key="2">
    <source>
        <dbReference type="EMBL" id="TDP88764.1"/>
    </source>
</evidence>
<evidence type="ECO:0000313" key="3">
    <source>
        <dbReference type="Proteomes" id="UP000244089"/>
    </source>
</evidence>
<dbReference type="InterPro" id="IPR003735">
    <property type="entry name" value="Metal_Tscrpt_repr"/>
</dbReference>
<evidence type="ECO:0000313" key="1">
    <source>
        <dbReference type="EMBL" id="PTV93140.1"/>
    </source>
</evidence>
<proteinExistence type="predicted"/>
<dbReference type="PANTHER" id="PTHR33677:SF3">
    <property type="entry name" value="COPPER-SENSING TRANSCRIPTIONAL REPRESSOR RICR"/>
    <property type="match status" value="1"/>
</dbReference>
<dbReference type="PANTHER" id="PTHR33677">
    <property type="entry name" value="TRANSCRIPTIONAL REPRESSOR FRMR-RELATED"/>
    <property type="match status" value="1"/>
</dbReference>
<evidence type="ECO:0000313" key="4">
    <source>
        <dbReference type="Proteomes" id="UP000295176"/>
    </source>
</evidence>
<organism evidence="1 3">
    <name type="scientific">Halanaerobium saccharolyticum</name>
    <dbReference type="NCBI Taxonomy" id="43595"/>
    <lineage>
        <taxon>Bacteria</taxon>
        <taxon>Bacillati</taxon>
        <taxon>Bacillota</taxon>
        <taxon>Clostridia</taxon>
        <taxon>Halanaerobiales</taxon>
        <taxon>Halanaerobiaceae</taxon>
        <taxon>Halanaerobium</taxon>
    </lineage>
</organism>
<dbReference type="EMBL" id="QAXS01000050">
    <property type="protein sequence ID" value="PTV93140.1"/>
    <property type="molecule type" value="Genomic_DNA"/>
</dbReference>
<reference evidence="1 3" key="1">
    <citation type="submission" date="2018-04" db="EMBL/GenBank/DDBJ databases">
        <title>Subsurface microbial communities from deep shales in Ohio and West Virginia, USA.</title>
        <authorList>
            <person name="Wrighton K."/>
        </authorList>
    </citation>
    <scope>NUCLEOTIDE SEQUENCE [LARGE SCALE GENOMIC DNA]</scope>
    <source>
        <strain evidence="2 4">MSL 7</strain>
        <strain evidence="1 3">WC1</strain>
    </source>
</reference>
<dbReference type="EMBL" id="SNXX01000032">
    <property type="protein sequence ID" value="TDP88764.1"/>
    <property type="molecule type" value="Genomic_DNA"/>
</dbReference>
<accession>A0A2T5RFK4</accession>
<protein>
    <submittedName>
        <fullName evidence="1">DNA-binding FrmR family transcriptional regulator</fullName>
    </submittedName>
</protein>
<sequence length="97" mass="11118">MWGERMNSLSEGDKRNLIVRLRRIEGQVRGLQRMIDEEKYCVDILTQINACRGALKKVALKVLDRHVNGCVKNAISQEDGEEEIIAELMDVIDKFSD</sequence>
<dbReference type="Proteomes" id="UP000295176">
    <property type="component" value="Unassembled WGS sequence"/>
</dbReference>
<dbReference type="InterPro" id="IPR038390">
    <property type="entry name" value="Metal_Tscrpt_repr_sf"/>
</dbReference>
<dbReference type="Pfam" id="PF02583">
    <property type="entry name" value="Trns_repr_metal"/>
    <property type="match status" value="1"/>
</dbReference>
<comment type="caution">
    <text evidence="1">The sequence shown here is derived from an EMBL/GenBank/DDBJ whole genome shotgun (WGS) entry which is preliminary data.</text>
</comment>
<dbReference type="GO" id="GO:0046872">
    <property type="term" value="F:metal ion binding"/>
    <property type="evidence" value="ECO:0007669"/>
    <property type="project" value="InterPro"/>
</dbReference>
<dbReference type="Gene3D" id="1.20.58.1000">
    <property type="entry name" value="Metal-sensitive repressor, helix protomer"/>
    <property type="match status" value="1"/>
</dbReference>
<dbReference type="AlphaFoldDB" id="A0A2T5RFK4"/>
<dbReference type="CDD" id="cd10148">
    <property type="entry name" value="CsoR-like_DUF156"/>
    <property type="match status" value="1"/>
</dbReference>
<gene>
    <name evidence="2" type="ORF">C7957_13214</name>
    <name evidence="1" type="ORF">C8C76_15010</name>
</gene>
<dbReference type="GO" id="GO:0003677">
    <property type="term" value="F:DNA binding"/>
    <property type="evidence" value="ECO:0007669"/>
    <property type="project" value="UniProtKB-KW"/>
</dbReference>
<dbReference type="Proteomes" id="UP000244089">
    <property type="component" value="Unassembled WGS sequence"/>
</dbReference>
<keyword evidence="1" id="KW-0238">DNA-binding</keyword>
<name>A0A2T5RFK4_9FIRM</name>
<dbReference type="GO" id="GO:0045892">
    <property type="term" value="P:negative regulation of DNA-templated transcription"/>
    <property type="evidence" value="ECO:0007669"/>
    <property type="project" value="UniProtKB-ARBA"/>
</dbReference>